<evidence type="ECO:0000313" key="3">
    <source>
        <dbReference type="Proteomes" id="UP000321734"/>
    </source>
</evidence>
<protein>
    <submittedName>
        <fullName evidence="2">3-hydroxyacyl-ACP dehydratase</fullName>
    </submittedName>
</protein>
<gene>
    <name evidence="2" type="ORF">ES711_07505</name>
</gene>
<evidence type="ECO:0000259" key="1">
    <source>
        <dbReference type="Pfam" id="PF22818"/>
    </source>
</evidence>
<dbReference type="OrthoDB" id="9772788at2"/>
<dbReference type="EMBL" id="VORX01000003">
    <property type="protein sequence ID" value="TXE08345.1"/>
    <property type="molecule type" value="Genomic_DNA"/>
</dbReference>
<dbReference type="Pfam" id="PF22818">
    <property type="entry name" value="ApeI-like"/>
    <property type="match status" value="1"/>
</dbReference>
<organism evidence="2 3">
    <name type="scientific">Gelidibacter salicanalis</name>
    <dbReference type="NCBI Taxonomy" id="291193"/>
    <lineage>
        <taxon>Bacteria</taxon>
        <taxon>Pseudomonadati</taxon>
        <taxon>Bacteroidota</taxon>
        <taxon>Flavobacteriia</taxon>
        <taxon>Flavobacteriales</taxon>
        <taxon>Flavobacteriaceae</taxon>
        <taxon>Gelidibacter</taxon>
    </lineage>
</organism>
<dbReference type="Proteomes" id="UP000321734">
    <property type="component" value="Unassembled WGS sequence"/>
</dbReference>
<proteinExistence type="predicted"/>
<dbReference type="SUPFAM" id="SSF54637">
    <property type="entry name" value="Thioesterase/thiol ester dehydrase-isomerase"/>
    <property type="match status" value="1"/>
</dbReference>
<name>A0A5C7AP71_9FLAO</name>
<dbReference type="GO" id="GO:0016829">
    <property type="term" value="F:lyase activity"/>
    <property type="evidence" value="ECO:0007669"/>
    <property type="project" value="UniProtKB-KW"/>
</dbReference>
<sequence length="123" mass="13992">MLLQQFYTIVASEITKAQSFETTVKIQKEHPIFEGHFPNFPVTPGVTMLQIIKELTEDHLQQSLFIESASNVKFLTMVDPNINANLKFNIVIQEDGNYVKIKNSTSFNDGTPVLKCNVTFVKR</sequence>
<feature type="domain" description="ApeI dehydratase-like" evidence="1">
    <location>
        <begin position="16"/>
        <end position="93"/>
    </location>
</feature>
<evidence type="ECO:0000313" key="2">
    <source>
        <dbReference type="EMBL" id="TXE08345.1"/>
    </source>
</evidence>
<dbReference type="RefSeq" id="WP_146892184.1">
    <property type="nucleotide sequence ID" value="NZ_VORX01000003.1"/>
</dbReference>
<keyword evidence="3" id="KW-1185">Reference proteome</keyword>
<dbReference type="AlphaFoldDB" id="A0A5C7AP71"/>
<accession>A0A5C7AP71</accession>
<dbReference type="Gene3D" id="3.10.129.10">
    <property type="entry name" value="Hotdog Thioesterase"/>
    <property type="match status" value="1"/>
</dbReference>
<dbReference type="InterPro" id="IPR054545">
    <property type="entry name" value="ApeI-like"/>
</dbReference>
<comment type="caution">
    <text evidence="2">The sequence shown here is derived from an EMBL/GenBank/DDBJ whole genome shotgun (WGS) entry which is preliminary data.</text>
</comment>
<dbReference type="InterPro" id="IPR029069">
    <property type="entry name" value="HotDog_dom_sf"/>
</dbReference>
<reference evidence="2 3" key="1">
    <citation type="submission" date="2019-08" db="EMBL/GenBank/DDBJ databases">
        <title>Genome sequence of Gelidibacter salicanalis IC162T.</title>
        <authorList>
            <person name="Bowman J.P."/>
        </authorList>
    </citation>
    <scope>NUCLEOTIDE SEQUENCE [LARGE SCALE GENOMIC DNA]</scope>
    <source>
        <strain evidence="2 3">IC162</strain>
    </source>
</reference>